<dbReference type="EMBL" id="QWIK01000446">
    <property type="protein sequence ID" value="RMY06053.1"/>
    <property type="molecule type" value="Genomic_DNA"/>
</dbReference>
<dbReference type="EMBL" id="QWIJ01000476">
    <property type="protein sequence ID" value="RMX81917.1"/>
    <property type="molecule type" value="Genomic_DNA"/>
</dbReference>
<gene>
    <name evidence="3" type="ORF">D0868_06084</name>
    <name evidence="2" type="ORF">D0869_06444</name>
</gene>
<dbReference type="AlphaFoldDB" id="A0A3M6WTK6"/>
<reference evidence="4 5" key="1">
    <citation type="journal article" date="2018" name="BMC Genomics">
        <title>Genomic evidence for intraspecific hybridization in a clonal and extremely halotolerant yeast.</title>
        <authorList>
            <person name="Gostincar C."/>
            <person name="Stajich J.E."/>
            <person name="Zupancic J."/>
            <person name="Zalar P."/>
            <person name="Gunde-Cimerman N."/>
        </authorList>
    </citation>
    <scope>NUCLEOTIDE SEQUENCE [LARGE SCALE GENOMIC DNA]</scope>
    <source>
        <strain evidence="3 5">EXF-6654</strain>
        <strain evidence="2 4">EXF-6656</strain>
    </source>
</reference>
<protein>
    <submittedName>
        <fullName evidence="2">Uncharacterized protein</fullName>
    </submittedName>
</protein>
<evidence type="ECO:0000256" key="1">
    <source>
        <dbReference type="SAM" id="MobiDB-lite"/>
    </source>
</evidence>
<evidence type="ECO:0000313" key="2">
    <source>
        <dbReference type="EMBL" id="RMX81917.1"/>
    </source>
</evidence>
<organism evidence="2 4">
    <name type="scientific">Hortaea werneckii</name>
    <name type="common">Black yeast</name>
    <name type="synonym">Cladosporium werneckii</name>
    <dbReference type="NCBI Taxonomy" id="91943"/>
    <lineage>
        <taxon>Eukaryota</taxon>
        <taxon>Fungi</taxon>
        <taxon>Dikarya</taxon>
        <taxon>Ascomycota</taxon>
        <taxon>Pezizomycotina</taxon>
        <taxon>Dothideomycetes</taxon>
        <taxon>Dothideomycetidae</taxon>
        <taxon>Mycosphaerellales</taxon>
        <taxon>Teratosphaeriaceae</taxon>
        <taxon>Hortaea</taxon>
    </lineage>
</organism>
<evidence type="ECO:0000313" key="5">
    <source>
        <dbReference type="Proteomes" id="UP000282582"/>
    </source>
</evidence>
<name>A0A3M6WTK6_HORWE</name>
<evidence type="ECO:0000313" key="4">
    <source>
        <dbReference type="Proteomes" id="UP000281245"/>
    </source>
</evidence>
<proteinExistence type="predicted"/>
<sequence length="152" mass="16182">MPRGGYDSTYIPKAPKAFGPQRPSPPSSIPSTPSSPSSPPSKVAIASDKKQRFDSDAAKVLSPSRELTVNVGWDGIHIASLALPFDGSGISINAAVRLKDISRGEEDAQCSRSATDALIKAADAIGRKDVAGYRERNLYDGRKGTEKGGRWR</sequence>
<feature type="compositionally biased region" description="Basic and acidic residues" evidence="1">
    <location>
        <begin position="47"/>
        <end position="57"/>
    </location>
</feature>
<dbReference type="Proteomes" id="UP000281245">
    <property type="component" value="Unassembled WGS sequence"/>
</dbReference>
<feature type="region of interest" description="Disordered" evidence="1">
    <location>
        <begin position="1"/>
        <end position="57"/>
    </location>
</feature>
<dbReference type="OrthoDB" id="3819736at2759"/>
<dbReference type="Proteomes" id="UP000282582">
    <property type="component" value="Unassembled WGS sequence"/>
</dbReference>
<evidence type="ECO:0000313" key="3">
    <source>
        <dbReference type="EMBL" id="RMY06053.1"/>
    </source>
</evidence>
<accession>A0A3M6WTK6</accession>
<comment type="caution">
    <text evidence="2">The sequence shown here is derived from an EMBL/GenBank/DDBJ whole genome shotgun (WGS) entry which is preliminary data.</text>
</comment>